<dbReference type="RefSeq" id="WP_073319594.1">
    <property type="nucleotide sequence ID" value="NZ_FQWD01000002.1"/>
</dbReference>
<protein>
    <recommendedName>
        <fullName evidence="4">Phosphate-selective porin O and P</fullName>
    </recommendedName>
</protein>
<reference evidence="3" key="1">
    <citation type="submission" date="2016-11" db="EMBL/GenBank/DDBJ databases">
        <authorList>
            <person name="Varghese N."/>
            <person name="Submissions S."/>
        </authorList>
    </citation>
    <scope>NUCLEOTIDE SEQUENCE [LARGE SCALE GENOMIC DNA]</scope>
    <source>
        <strain evidence="3">CGMCC 1.8995</strain>
    </source>
</reference>
<gene>
    <name evidence="2" type="ORF">SAMN05216361_1280</name>
</gene>
<organism evidence="2 3">
    <name type="scientific">Marisediminitalea aggregata</name>
    <dbReference type="NCBI Taxonomy" id="634436"/>
    <lineage>
        <taxon>Bacteria</taxon>
        <taxon>Pseudomonadati</taxon>
        <taxon>Pseudomonadota</taxon>
        <taxon>Gammaproteobacteria</taxon>
        <taxon>Alteromonadales</taxon>
        <taxon>Alteromonadaceae</taxon>
        <taxon>Marisediminitalea</taxon>
    </lineage>
</organism>
<evidence type="ECO:0000256" key="1">
    <source>
        <dbReference type="SAM" id="SignalP"/>
    </source>
</evidence>
<dbReference type="AlphaFoldDB" id="A0A1M5H2J1"/>
<dbReference type="EMBL" id="FQWD01000002">
    <property type="protein sequence ID" value="SHG10180.1"/>
    <property type="molecule type" value="Genomic_DNA"/>
</dbReference>
<keyword evidence="3" id="KW-1185">Reference proteome</keyword>
<keyword evidence="1" id="KW-0732">Signal</keyword>
<dbReference type="Proteomes" id="UP000184520">
    <property type="component" value="Unassembled WGS sequence"/>
</dbReference>
<feature type="signal peptide" evidence="1">
    <location>
        <begin position="1"/>
        <end position="21"/>
    </location>
</feature>
<feature type="chain" id="PRO_5013177763" description="Phosphate-selective porin O and P" evidence="1">
    <location>
        <begin position="22"/>
        <end position="399"/>
    </location>
</feature>
<dbReference type="STRING" id="634436.SAMN05216361_1280"/>
<evidence type="ECO:0008006" key="4">
    <source>
        <dbReference type="Google" id="ProtNLM"/>
    </source>
</evidence>
<evidence type="ECO:0000313" key="3">
    <source>
        <dbReference type="Proteomes" id="UP000184520"/>
    </source>
</evidence>
<dbReference type="OrthoDB" id="1188513at2"/>
<sequence>MRQLLPFIALCCGAITPIAQADIEYSGTATIEQRYFLQDPLFPEQQRAQTSVTLLPEVFMSWNDGYDSLTFKPFVRADQYDSERTHADIRELMWLHASDSYELRAGIGKVFWGQAESVHLVDVINQTDSVERVDGEEKLGQPMLSASYLMESGAVSVYVLPYFRERTFAGAEGRLRPIVPISNDNAVYESEDEQSNLDYALRWQQTLGDWEVGLSYFDGTNREPQLIVEGGLETNDLVLRPYYEQMQQVGADLLWVNGAVLYKFEAVHRKSNTQSFVAAVAGLEYTSVGIFDSVYDIGWLAEYQYDERDASFFVPAQNDLMVGVRWIWNDPDSTEVLVGYVQDLDDMETYSAFVEASSRMTDNWKWTLNGYFFSTQSQSDPYFFVRRDDHIEINVEYFF</sequence>
<name>A0A1M5H2J1_9ALTE</name>
<evidence type="ECO:0000313" key="2">
    <source>
        <dbReference type="EMBL" id="SHG10180.1"/>
    </source>
</evidence>
<proteinExistence type="predicted"/>
<accession>A0A1M5H2J1</accession>